<evidence type="ECO:0000313" key="3">
    <source>
        <dbReference type="EMBL" id="KAB8225390.1"/>
    </source>
</evidence>
<dbReference type="AlphaFoldDB" id="A0A5N6F967"/>
<dbReference type="InterPro" id="IPR001251">
    <property type="entry name" value="CRAL-TRIO_dom"/>
</dbReference>
<feature type="domain" description="CRAL-TRIO" evidence="2">
    <location>
        <begin position="166"/>
        <end position="319"/>
    </location>
</feature>
<sequence length="377" mass="42199">MSAASEPTVPAASAHRGEAIDSKTSAPSATAENSSNTVDQTQPATNGRDIESELPSSAADGLIQKPFPRPLDSAKPTPPAELTSDQQEKYNSVLKAVSAWTTVPTTSAKNAPTEPLTDNERMFLTRECLLRYLRATKWNVSEAIARLERTLTWRREYGVEKLTADFISVENETGKQVILGYDIHARPCLYLLPSNQNTEKSDRQIQHLVFMLERVIDLMGPDQETLALIVNYNETKSGQNASVGQAKQTLNFLQNHYPERMGRALVINMPFMIMGFFKLITPFIDPLTRQKLKFNEDLRQHVPAAQLMKSMGGDVEFRYDHATYWPTLNQLADQRRAAYRERWIQGGKRIGEYENYLKTGTSPSLAQTEASNGATAE</sequence>
<feature type="region of interest" description="Disordered" evidence="1">
    <location>
        <begin position="1"/>
        <end position="87"/>
    </location>
</feature>
<dbReference type="CDD" id="cd00170">
    <property type="entry name" value="SEC14"/>
    <property type="match status" value="1"/>
</dbReference>
<dbReference type="PANTHER" id="PTHR45824">
    <property type="entry name" value="GH16843P"/>
    <property type="match status" value="1"/>
</dbReference>
<dbReference type="SMART" id="SM00516">
    <property type="entry name" value="SEC14"/>
    <property type="match status" value="1"/>
</dbReference>
<accession>A0A5N6F967</accession>
<evidence type="ECO:0000259" key="2">
    <source>
        <dbReference type="PROSITE" id="PS50191"/>
    </source>
</evidence>
<dbReference type="InterPro" id="IPR052578">
    <property type="entry name" value="PI_Transfer_CRAL-TRIO"/>
</dbReference>
<gene>
    <name evidence="3" type="ORF">BDV33DRAFT_112504</name>
</gene>
<dbReference type="GO" id="GO:0008289">
    <property type="term" value="F:lipid binding"/>
    <property type="evidence" value="ECO:0007669"/>
    <property type="project" value="UniProtKB-ARBA"/>
</dbReference>
<dbReference type="PROSITE" id="PS50191">
    <property type="entry name" value="CRAL_TRIO"/>
    <property type="match status" value="1"/>
</dbReference>
<dbReference type="InterPro" id="IPR036865">
    <property type="entry name" value="CRAL-TRIO_dom_sf"/>
</dbReference>
<evidence type="ECO:0000313" key="4">
    <source>
        <dbReference type="Proteomes" id="UP000326799"/>
    </source>
</evidence>
<protein>
    <submittedName>
        <fullName evidence="3">CRAL-TRIO domain-containing protein</fullName>
    </submittedName>
</protein>
<dbReference type="Pfam" id="PF00650">
    <property type="entry name" value="CRAL_TRIO"/>
    <property type="match status" value="1"/>
</dbReference>
<dbReference type="Gene3D" id="3.40.525.10">
    <property type="entry name" value="CRAL-TRIO lipid binding domain"/>
    <property type="match status" value="1"/>
</dbReference>
<dbReference type="SUPFAM" id="SSF46938">
    <property type="entry name" value="CRAL/TRIO N-terminal domain"/>
    <property type="match status" value="1"/>
</dbReference>
<keyword evidence="4" id="KW-1185">Reference proteome</keyword>
<evidence type="ECO:0000256" key="1">
    <source>
        <dbReference type="SAM" id="MobiDB-lite"/>
    </source>
</evidence>
<name>A0A5N6F967_9EURO</name>
<dbReference type="GO" id="GO:0071944">
    <property type="term" value="C:cell periphery"/>
    <property type="evidence" value="ECO:0007669"/>
    <property type="project" value="UniProtKB-ARBA"/>
</dbReference>
<dbReference type="EMBL" id="ML733395">
    <property type="protein sequence ID" value="KAB8225390.1"/>
    <property type="molecule type" value="Genomic_DNA"/>
</dbReference>
<dbReference type="InterPro" id="IPR011074">
    <property type="entry name" value="CRAL/TRIO_N_dom"/>
</dbReference>
<proteinExistence type="predicted"/>
<reference evidence="3 4" key="1">
    <citation type="submission" date="2019-04" db="EMBL/GenBank/DDBJ databases">
        <title>Fungal friends and foes A comparative genomics study of 23 Aspergillus species from section Flavi.</title>
        <authorList>
            <consortium name="DOE Joint Genome Institute"/>
            <person name="Kjaerbolling I."/>
            <person name="Vesth T.C."/>
            <person name="Frisvad J.C."/>
            <person name="Nybo J.L."/>
            <person name="Theobald S."/>
            <person name="Kildgaard S."/>
            <person name="Petersen T.I."/>
            <person name="Kuo A."/>
            <person name="Sato A."/>
            <person name="Lyhne E.K."/>
            <person name="Kogle M.E."/>
            <person name="Wiebenga A."/>
            <person name="Kun R.S."/>
            <person name="Lubbers R.J."/>
            <person name="Makela M.R."/>
            <person name="Barry K."/>
            <person name="Chovatia M."/>
            <person name="Clum A."/>
            <person name="Daum C."/>
            <person name="Haridas S."/>
            <person name="He G."/>
            <person name="LaButti K."/>
            <person name="Lipzen A."/>
            <person name="Mondo S."/>
            <person name="Pangilinan J."/>
            <person name="Riley R."/>
            <person name="Salamov A."/>
            <person name="Simmons B.A."/>
            <person name="Magnuson J.K."/>
            <person name="Henrissat B."/>
            <person name="Mortensen U.H."/>
            <person name="Larsen T.O."/>
            <person name="De vries R.P."/>
            <person name="Grigoriev I.V."/>
            <person name="Machida M."/>
            <person name="Baker S.E."/>
            <person name="Andersen M.R."/>
        </authorList>
    </citation>
    <scope>NUCLEOTIDE SEQUENCE [LARGE SCALE GENOMIC DNA]</scope>
    <source>
        <strain evidence="3 4">CBS 126849</strain>
    </source>
</reference>
<dbReference type="SUPFAM" id="SSF52087">
    <property type="entry name" value="CRAL/TRIO domain"/>
    <property type="match status" value="1"/>
</dbReference>
<dbReference type="InterPro" id="IPR036273">
    <property type="entry name" value="CRAL/TRIO_N_dom_sf"/>
</dbReference>
<dbReference type="FunFam" id="3.40.525.10:FF:000013">
    <property type="entry name" value="Phosphatidylinositol transfer protein PDR16"/>
    <property type="match status" value="1"/>
</dbReference>
<dbReference type="GO" id="GO:0008526">
    <property type="term" value="F:phosphatidylinositol transfer activity"/>
    <property type="evidence" value="ECO:0007669"/>
    <property type="project" value="TreeGrafter"/>
</dbReference>
<organism evidence="3 4">
    <name type="scientific">Aspergillus novoparasiticus</name>
    <dbReference type="NCBI Taxonomy" id="986946"/>
    <lineage>
        <taxon>Eukaryota</taxon>
        <taxon>Fungi</taxon>
        <taxon>Dikarya</taxon>
        <taxon>Ascomycota</taxon>
        <taxon>Pezizomycotina</taxon>
        <taxon>Eurotiomycetes</taxon>
        <taxon>Eurotiomycetidae</taxon>
        <taxon>Eurotiales</taxon>
        <taxon>Aspergillaceae</taxon>
        <taxon>Aspergillus</taxon>
        <taxon>Aspergillus subgen. Circumdati</taxon>
    </lineage>
</organism>
<dbReference type="SMART" id="SM01100">
    <property type="entry name" value="CRAL_TRIO_N"/>
    <property type="match status" value="1"/>
</dbReference>
<dbReference type="Pfam" id="PF03765">
    <property type="entry name" value="CRAL_TRIO_N"/>
    <property type="match status" value="1"/>
</dbReference>
<feature type="compositionally biased region" description="Polar residues" evidence="1">
    <location>
        <begin position="22"/>
        <end position="45"/>
    </location>
</feature>
<dbReference type="PANTHER" id="PTHR45824:SF29">
    <property type="entry name" value="GH16843P"/>
    <property type="match status" value="1"/>
</dbReference>
<dbReference type="Proteomes" id="UP000326799">
    <property type="component" value="Unassembled WGS sequence"/>
</dbReference>